<dbReference type="EMBL" id="JAIWYP010000008">
    <property type="protein sequence ID" value="KAH3782113.1"/>
    <property type="molecule type" value="Genomic_DNA"/>
</dbReference>
<dbReference type="AlphaFoldDB" id="A0A9D4EMQ1"/>
<sequence>MSLVSAPMSNVSLGGLTVTVALEAKTLFVNVSRLLSLKEIPVPCDDNDYYSFKTLSPGITIHELWVSIHEKCRIGSAFFEEEFKTFNEKTGIIVFRKPTETQLPMFWSHLDQLGSILRKDGTHATKGPSSIKEAQQNGYVEITYSITHETFRDKTIKHFVLSSWKEVDIPIDKKPLLEMIGTVHTWQSEMADDSLILILDRPYKPVEVEIAKDQSPKRQTSFKRVGLGGHRTYQQFHDI</sequence>
<accession>A0A9D4EMQ1</accession>
<dbReference type="SUPFAM" id="SSF52799">
    <property type="entry name" value="(Phosphotyrosine protein) phosphatases II"/>
    <property type="match status" value="1"/>
</dbReference>
<reference evidence="1" key="1">
    <citation type="journal article" date="2019" name="bioRxiv">
        <title>The Genome of the Zebra Mussel, Dreissena polymorpha: A Resource for Invasive Species Research.</title>
        <authorList>
            <person name="McCartney M.A."/>
            <person name="Auch B."/>
            <person name="Kono T."/>
            <person name="Mallez S."/>
            <person name="Zhang Y."/>
            <person name="Obille A."/>
            <person name="Becker A."/>
            <person name="Abrahante J.E."/>
            <person name="Garbe J."/>
            <person name="Badalamenti J.P."/>
            <person name="Herman A."/>
            <person name="Mangelson H."/>
            <person name="Liachko I."/>
            <person name="Sullivan S."/>
            <person name="Sone E.D."/>
            <person name="Koren S."/>
            <person name="Silverstein K.A.T."/>
            <person name="Beckman K.B."/>
            <person name="Gohl D.M."/>
        </authorList>
    </citation>
    <scope>NUCLEOTIDE SEQUENCE</scope>
    <source>
        <strain evidence="1">Duluth1</strain>
        <tissue evidence="1">Whole animal</tissue>
    </source>
</reference>
<dbReference type="Proteomes" id="UP000828390">
    <property type="component" value="Unassembled WGS sequence"/>
</dbReference>
<keyword evidence="2" id="KW-1185">Reference proteome</keyword>
<comment type="caution">
    <text evidence="1">The sequence shown here is derived from an EMBL/GenBank/DDBJ whole genome shotgun (WGS) entry which is preliminary data.</text>
</comment>
<name>A0A9D4EMQ1_DREPO</name>
<dbReference type="Gene3D" id="3.90.190.10">
    <property type="entry name" value="Protein tyrosine phosphatase superfamily"/>
    <property type="match status" value="1"/>
</dbReference>
<evidence type="ECO:0000313" key="1">
    <source>
        <dbReference type="EMBL" id="KAH3782113.1"/>
    </source>
</evidence>
<reference evidence="1" key="2">
    <citation type="submission" date="2020-11" db="EMBL/GenBank/DDBJ databases">
        <authorList>
            <person name="McCartney M.A."/>
            <person name="Auch B."/>
            <person name="Kono T."/>
            <person name="Mallez S."/>
            <person name="Becker A."/>
            <person name="Gohl D.M."/>
            <person name="Silverstein K.A.T."/>
            <person name="Koren S."/>
            <person name="Bechman K.B."/>
            <person name="Herman A."/>
            <person name="Abrahante J.E."/>
            <person name="Garbe J."/>
        </authorList>
    </citation>
    <scope>NUCLEOTIDE SEQUENCE</scope>
    <source>
        <strain evidence="1">Duluth1</strain>
        <tissue evidence="1">Whole animal</tissue>
    </source>
</reference>
<proteinExistence type="predicted"/>
<dbReference type="InterPro" id="IPR029021">
    <property type="entry name" value="Prot-tyrosine_phosphatase-like"/>
</dbReference>
<evidence type="ECO:0000313" key="2">
    <source>
        <dbReference type="Proteomes" id="UP000828390"/>
    </source>
</evidence>
<organism evidence="1 2">
    <name type="scientific">Dreissena polymorpha</name>
    <name type="common">Zebra mussel</name>
    <name type="synonym">Mytilus polymorpha</name>
    <dbReference type="NCBI Taxonomy" id="45954"/>
    <lineage>
        <taxon>Eukaryota</taxon>
        <taxon>Metazoa</taxon>
        <taxon>Spiralia</taxon>
        <taxon>Lophotrochozoa</taxon>
        <taxon>Mollusca</taxon>
        <taxon>Bivalvia</taxon>
        <taxon>Autobranchia</taxon>
        <taxon>Heteroconchia</taxon>
        <taxon>Euheterodonta</taxon>
        <taxon>Imparidentia</taxon>
        <taxon>Neoheterodontei</taxon>
        <taxon>Myida</taxon>
        <taxon>Dreissenoidea</taxon>
        <taxon>Dreissenidae</taxon>
        <taxon>Dreissena</taxon>
    </lineage>
</organism>
<gene>
    <name evidence="1" type="ORF">DPMN_160024</name>
</gene>
<protein>
    <submittedName>
        <fullName evidence="1">Uncharacterized protein</fullName>
    </submittedName>
</protein>